<comment type="caution">
    <text evidence="1">The sequence shown here is derived from an EMBL/GenBank/DDBJ whole genome shotgun (WGS) entry which is preliminary data.</text>
</comment>
<protein>
    <submittedName>
        <fullName evidence="1">Uncharacterized protein</fullName>
    </submittedName>
</protein>
<dbReference type="EMBL" id="JAVDQT010000012">
    <property type="protein sequence ID" value="MDR6434567.1"/>
    <property type="molecule type" value="Genomic_DNA"/>
</dbReference>
<sequence>MAFEVSMSDKFEWVDFPQGQAQFCGSIRGTDELGHHVFAIRFLGRTFYGEFEYIQCLKATESAITIKMFSYSDKTNLGNTSKGARFYFNQRDVTAIADMIVQLILQKTSKPFPLHKLVDFTGDVIFADDWIQVTSV</sequence>
<reference evidence="1 2" key="1">
    <citation type="submission" date="2023-07" db="EMBL/GenBank/DDBJ databases">
        <title>Sorghum-associated microbial communities from plants grown in Nebraska, USA.</title>
        <authorList>
            <person name="Schachtman D."/>
        </authorList>
    </citation>
    <scope>NUCLEOTIDE SEQUENCE [LARGE SCALE GENOMIC DNA]</scope>
    <source>
        <strain evidence="1 2">DS1730</strain>
    </source>
</reference>
<organism evidence="1 2">
    <name type="scientific">Brucella pseudogrignonensis</name>
    <dbReference type="NCBI Taxonomy" id="419475"/>
    <lineage>
        <taxon>Bacteria</taxon>
        <taxon>Pseudomonadati</taxon>
        <taxon>Pseudomonadota</taxon>
        <taxon>Alphaproteobacteria</taxon>
        <taxon>Hyphomicrobiales</taxon>
        <taxon>Brucellaceae</taxon>
        <taxon>Brucella/Ochrobactrum group</taxon>
        <taxon>Brucella</taxon>
    </lineage>
</organism>
<name>A0ABU1MEV3_9HYPH</name>
<dbReference type="Proteomes" id="UP001184614">
    <property type="component" value="Unassembled WGS sequence"/>
</dbReference>
<proteinExistence type="predicted"/>
<keyword evidence="2" id="KW-1185">Reference proteome</keyword>
<accession>A0ABU1MEV3</accession>
<evidence type="ECO:0000313" key="1">
    <source>
        <dbReference type="EMBL" id="MDR6434567.1"/>
    </source>
</evidence>
<gene>
    <name evidence="1" type="ORF">J2782_004319</name>
</gene>
<evidence type="ECO:0000313" key="2">
    <source>
        <dbReference type="Proteomes" id="UP001184614"/>
    </source>
</evidence>